<evidence type="ECO:0000313" key="1">
    <source>
        <dbReference type="EMBL" id="KAF5852213.1"/>
    </source>
</evidence>
<evidence type="ECO:0008006" key="3">
    <source>
        <dbReference type="Google" id="ProtNLM"/>
    </source>
</evidence>
<dbReference type="EMBL" id="WNKQ01000004">
    <property type="protein sequence ID" value="KAF5852213.1"/>
    <property type="molecule type" value="Genomic_DNA"/>
</dbReference>
<proteinExistence type="predicted"/>
<evidence type="ECO:0000313" key="2">
    <source>
        <dbReference type="Proteomes" id="UP000624244"/>
    </source>
</evidence>
<gene>
    <name evidence="1" type="ORF">GGP41_000946</name>
</gene>
<organism evidence="1 2">
    <name type="scientific">Cochliobolus sativus</name>
    <name type="common">Common root rot and spot blotch fungus</name>
    <name type="synonym">Bipolaris sorokiniana</name>
    <dbReference type="NCBI Taxonomy" id="45130"/>
    <lineage>
        <taxon>Eukaryota</taxon>
        <taxon>Fungi</taxon>
        <taxon>Dikarya</taxon>
        <taxon>Ascomycota</taxon>
        <taxon>Pezizomycotina</taxon>
        <taxon>Dothideomycetes</taxon>
        <taxon>Pleosporomycetidae</taxon>
        <taxon>Pleosporales</taxon>
        <taxon>Pleosporineae</taxon>
        <taxon>Pleosporaceae</taxon>
        <taxon>Bipolaris</taxon>
    </lineage>
</organism>
<protein>
    <recommendedName>
        <fullName evidence="3">F-box domain-containing protein</fullName>
    </recommendedName>
</protein>
<name>A0A8H6DYB3_COCSA</name>
<sequence length="411" mass="46756">MKSPLESLPVELFDMIAADFSLPEYRSLRLVSQQLYQFVHEKFARLAFSEQVTTLSPSSLDRLSKVSSHQGLRDAVKTLHIRLLNDEEYANLNAISRVGRFPPPKRFPRVLGVRDNNVNDEAATYAYVLHNERPSRLYDGLLKVLKGLPQLKTIKLSMKPSASYIWECNETPHSLFRSKCFEVVIYAITHSKIKLEEFSMARRKSRNILYKPVDLSFLAFQLAPPSLQALQHCFSNLQSLTLSIMTGYDVPRPDGWTRSICGFIAAAPNLKKLTLSLDRVSAKWPSSSFGGIVVKSLATSCRLPCLETLEVLNCEPHVKDLADLIRTYSSSLQCIVLSHIQLSTDKWCPIEDALKVCHELVYFRLIACEDRWIRLSIKARINGYPDFTWDLYEDHQSASDWLRGVTGLDIS</sequence>
<dbReference type="AlphaFoldDB" id="A0A8H6DYB3"/>
<dbReference type="Proteomes" id="UP000624244">
    <property type="component" value="Unassembled WGS sequence"/>
</dbReference>
<dbReference type="SUPFAM" id="SSF52047">
    <property type="entry name" value="RNI-like"/>
    <property type="match status" value="1"/>
</dbReference>
<dbReference type="OMA" id="IWECNET"/>
<dbReference type="Gene3D" id="3.80.10.10">
    <property type="entry name" value="Ribonuclease Inhibitor"/>
    <property type="match status" value="1"/>
</dbReference>
<comment type="caution">
    <text evidence="1">The sequence shown here is derived from an EMBL/GenBank/DDBJ whole genome shotgun (WGS) entry which is preliminary data.</text>
</comment>
<reference evidence="1" key="1">
    <citation type="submission" date="2019-11" db="EMBL/GenBank/DDBJ databases">
        <title>Bipolaris sorokiniana Genome sequencing.</title>
        <authorList>
            <person name="Wang H."/>
        </authorList>
    </citation>
    <scope>NUCLEOTIDE SEQUENCE</scope>
</reference>
<dbReference type="InterPro" id="IPR032675">
    <property type="entry name" value="LRR_dom_sf"/>
</dbReference>
<accession>A0A8H6DYB3</accession>